<dbReference type="Proteomes" id="UP000050535">
    <property type="component" value="Unassembled WGS sequence"/>
</dbReference>
<keyword evidence="3" id="KW-1185">Reference proteome</keyword>
<evidence type="ECO:0000256" key="1">
    <source>
        <dbReference type="SAM" id="MobiDB-lite"/>
    </source>
</evidence>
<dbReference type="STRING" id="699431.SY89_02152"/>
<feature type="region of interest" description="Disordered" evidence="1">
    <location>
        <begin position="1"/>
        <end position="33"/>
    </location>
</feature>
<accession>A0A0P7GC02</accession>
<sequence>MATDEGDSTPSPLDGEVAEPVEPTDDGPDAVVGSYTWDDFLREHGEPDAARTLYQRFDETPGSDRWGEGERALTREDWERTDFDPDEYLGFPPGRSRRGSAPPAGSHRTSPSTRI</sequence>
<reference evidence="3" key="1">
    <citation type="submission" date="2013-11" db="EMBL/GenBank/DDBJ databases">
        <authorList>
            <person name="Hoang H.T."/>
            <person name="Killian M.L."/>
            <person name="Madson D.M."/>
            <person name="Arruda P.H.E."/>
            <person name="Sun D."/>
            <person name="Schwartz K.J."/>
            <person name="Yoon K."/>
        </authorList>
    </citation>
    <scope>NUCLEOTIDE SEQUENCE [LARGE SCALE GENOMIC DNA]</scope>
    <source>
        <strain evidence="3">CDK2</strain>
    </source>
</reference>
<dbReference type="EMBL" id="LGUC01000001">
    <property type="protein sequence ID" value="KPN31406.1"/>
    <property type="molecule type" value="Genomic_DNA"/>
</dbReference>
<organism evidence="2 3">
    <name type="scientific">Halolamina pelagica</name>
    <dbReference type="NCBI Taxonomy" id="699431"/>
    <lineage>
        <taxon>Archaea</taxon>
        <taxon>Methanobacteriati</taxon>
        <taxon>Methanobacteriota</taxon>
        <taxon>Stenosarchaea group</taxon>
        <taxon>Halobacteria</taxon>
        <taxon>Halobacteriales</taxon>
        <taxon>Haloferacaceae</taxon>
    </lineage>
</organism>
<feature type="compositionally biased region" description="Basic and acidic residues" evidence="1">
    <location>
        <begin position="65"/>
        <end position="83"/>
    </location>
</feature>
<proteinExistence type="predicted"/>
<gene>
    <name evidence="2" type="ORF">SY89_02152</name>
</gene>
<feature type="compositionally biased region" description="Acidic residues" evidence="1">
    <location>
        <begin position="16"/>
        <end position="28"/>
    </location>
</feature>
<evidence type="ECO:0000313" key="2">
    <source>
        <dbReference type="EMBL" id="KPN31406.1"/>
    </source>
</evidence>
<feature type="region of interest" description="Disordered" evidence="1">
    <location>
        <begin position="53"/>
        <end position="115"/>
    </location>
</feature>
<name>A0A0P7GC02_9EURY</name>
<evidence type="ECO:0000313" key="3">
    <source>
        <dbReference type="Proteomes" id="UP000050535"/>
    </source>
</evidence>
<comment type="caution">
    <text evidence="2">The sequence shown here is derived from an EMBL/GenBank/DDBJ whole genome shotgun (WGS) entry which is preliminary data.</text>
</comment>
<protein>
    <submittedName>
        <fullName evidence="2">Uncharacterized protein</fullName>
    </submittedName>
</protein>
<dbReference type="AlphaFoldDB" id="A0A0P7GC02"/>